<reference evidence="1" key="2">
    <citation type="journal article" date="2023" name="Commun. Biol.">
        <title>Intrasexual cuticular hydrocarbon dimorphism in a wasp sheds light on hydrocarbon biosynthesis genes in Hymenoptera.</title>
        <authorList>
            <person name="Moris V.C."/>
            <person name="Podsiadlowski L."/>
            <person name="Martin S."/>
            <person name="Oeyen J.P."/>
            <person name="Donath A."/>
            <person name="Petersen M."/>
            <person name="Wilbrandt J."/>
            <person name="Misof B."/>
            <person name="Liedtke D."/>
            <person name="Thamm M."/>
            <person name="Scheiner R."/>
            <person name="Schmitt T."/>
            <person name="Niehuis O."/>
        </authorList>
    </citation>
    <scope>NUCLEOTIDE SEQUENCE</scope>
    <source>
        <strain evidence="1">GBR_01_08_01A</strain>
    </source>
</reference>
<name>A0AAD9VI05_9HYME</name>
<reference evidence="1" key="1">
    <citation type="submission" date="2021-08" db="EMBL/GenBank/DDBJ databases">
        <authorList>
            <person name="Misof B."/>
            <person name="Oliver O."/>
            <person name="Podsiadlowski L."/>
            <person name="Donath A."/>
            <person name="Peters R."/>
            <person name="Mayer C."/>
            <person name="Rust J."/>
            <person name="Gunkel S."/>
            <person name="Lesny P."/>
            <person name="Martin S."/>
            <person name="Oeyen J.P."/>
            <person name="Petersen M."/>
            <person name="Panagiotis P."/>
            <person name="Wilbrandt J."/>
            <person name="Tanja T."/>
        </authorList>
    </citation>
    <scope>NUCLEOTIDE SEQUENCE</scope>
    <source>
        <strain evidence="1">GBR_01_08_01A</strain>
        <tissue evidence="1">Thorax + abdomen</tissue>
    </source>
</reference>
<dbReference type="EMBL" id="JAIFRP010004459">
    <property type="protein sequence ID" value="KAK2575269.1"/>
    <property type="molecule type" value="Genomic_DNA"/>
</dbReference>
<comment type="caution">
    <text evidence="1">The sequence shown here is derived from an EMBL/GenBank/DDBJ whole genome shotgun (WGS) entry which is preliminary data.</text>
</comment>
<dbReference type="Proteomes" id="UP001258017">
    <property type="component" value="Unassembled WGS sequence"/>
</dbReference>
<accession>A0AAD9VI05</accession>
<protein>
    <submittedName>
        <fullName evidence="1">Uncharacterized protein</fullName>
    </submittedName>
</protein>
<evidence type="ECO:0000313" key="1">
    <source>
        <dbReference type="EMBL" id="KAK2575269.1"/>
    </source>
</evidence>
<evidence type="ECO:0000313" key="2">
    <source>
        <dbReference type="Proteomes" id="UP001258017"/>
    </source>
</evidence>
<proteinExistence type="predicted"/>
<sequence>MCRRVTYEKQPNTQLRLAILNADLATMACLRRFALTNFRGWIMCPRCFEDKNYPSGYRMEILHALTNGETFSTSCSFCHYNWPPKVRRASECLECRMAYFTYRPHPSSSDVHENIFIVHRE</sequence>
<gene>
    <name evidence="1" type="ORF">KPH14_001056</name>
</gene>
<dbReference type="AlphaFoldDB" id="A0AAD9VI05"/>
<keyword evidence="2" id="KW-1185">Reference proteome</keyword>
<organism evidence="1 2">
    <name type="scientific">Odynerus spinipes</name>
    <dbReference type="NCBI Taxonomy" id="1348599"/>
    <lineage>
        <taxon>Eukaryota</taxon>
        <taxon>Metazoa</taxon>
        <taxon>Ecdysozoa</taxon>
        <taxon>Arthropoda</taxon>
        <taxon>Hexapoda</taxon>
        <taxon>Insecta</taxon>
        <taxon>Pterygota</taxon>
        <taxon>Neoptera</taxon>
        <taxon>Endopterygota</taxon>
        <taxon>Hymenoptera</taxon>
        <taxon>Apocrita</taxon>
        <taxon>Aculeata</taxon>
        <taxon>Vespoidea</taxon>
        <taxon>Vespidae</taxon>
        <taxon>Eumeninae</taxon>
        <taxon>Odynerus</taxon>
    </lineage>
</organism>